<proteinExistence type="predicted"/>
<dbReference type="EMBL" id="FOXF01000030">
    <property type="protein sequence ID" value="SFP50348.1"/>
    <property type="molecule type" value="Genomic_DNA"/>
</dbReference>
<accession>A0A662ZJL6</accession>
<feature type="non-terminal residue" evidence="1">
    <location>
        <position position="112"/>
    </location>
</feature>
<sequence>MPLQTYDTQINSVCQPFTLVSTSSDPKTLKSVYSFESNRQTSDVICPFCRKKNVYAHARHSTEIKDFPDHPKHRLSLVFHYHGYKCRECGQYFTEDIPEKIPHARITCRAAE</sequence>
<name>A0A662ZJL6_9GAMM</name>
<dbReference type="Proteomes" id="UP000243745">
    <property type="component" value="Unassembled WGS sequence"/>
</dbReference>
<organism evidence="1 2">
    <name type="scientific">Ruminobacter amylophilus</name>
    <dbReference type="NCBI Taxonomy" id="867"/>
    <lineage>
        <taxon>Bacteria</taxon>
        <taxon>Pseudomonadati</taxon>
        <taxon>Pseudomonadota</taxon>
        <taxon>Gammaproteobacteria</taxon>
        <taxon>Aeromonadales</taxon>
        <taxon>Succinivibrionaceae</taxon>
        <taxon>Ruminobacter</taxon>
    </lineage>
</organism>
<evidence type="ECO:0000313" key="1">
    <source>
        <dbReference type="EMBL" id="SFP50348.1"/>
    </source>
</evidence>
<protein>
    <recommendedName>
        <fullName evidence="3">Zinc-finger of transposase IS204/IS1001/IS1096/IS1165</fullName>
    </recommendedName>
</protein>
<dbReference type="AlphaFoldDB" id="A0A662ZJL6"/>
<evidence type="ECO:0000313" key="2">
    <source>
        <dbReference type="Proteomes" id="UP000243745"/>
    </source>
</evidence>
<keyword evidence="2" id="KW-1185">Reference proteome</keyword>
<reference evidence="1 2" key="1">
    <citation type="submission" date="2016-10" db="EMBL/GenBank/DDBJ databases">
        <authorList>
            <person name="Varghese N."/>
            <person name="Submissions S."/>
        </authorList>
    </citation>
    <scope>NUCLEOTIDE SEQUENCE [LARGE SCALE GENOMIC DNA]</scope>
    <source>
        <strain evidence="1 2">DSM 1361</strain>
    </source>
</reference>
<evidence type="ECO:0008006" key="3">
    <source>
        <dbReference type="Google" id="ProtNLM"/>
    </source>
</evidence>
<gene>
    <name evidence="1" type="ORF">SAMN02910344_01555</name>
</gene>